<gene>
    <name evidence="5" type="ORF">GCM10017786_14460</name>
</gene>
<organism evidence="5 6">
    <name type="scientific">Amycolatopsis deserti</name>
    <dbReference type="NCBI Taxonomy" id="185696"/>
    <lineage>
        <taxon>Bacteria</taxon>
        <taxon>Bacillati</taxon>
        <taxon>Actinomycetota</taxon>
        <taxon>Actinomycetes</taxon>
        <taxon>Pseudonocardiales</taxon>
        <taxon>Pseudonocardiaceae</taxon>
        <taxon>Amycolatopsis</taxon>
    </lineage>
</organism>
<feature type="domain" description="Carboxylesterase type B" evidence="4">
    <location>
        <begin position="39"/>
        <end position="518"/>
    </location>
</feature>
<sequence length="543" mass="57041">MRHRLNWLGVAVAVVMTVALVTAGAPGATNAGRPAAHSLVVRTDAGTVEGKTTGAVDSFLGIPFAAPPVGELRWQPPQPAPAWPGVRPATSYGPACPQASRATVNEDCLYLNVYRPARPAGERLPVLLWIHGGGFSSGSGDQFDGSLLAETNNIVVVTINYRLGVFGFLDLPGLSPAGAGNYGLLDQVAALKWANHNIDRFGGDPEGVTVAGLSAGGHSVCSLLASPLTHGLINGAIIHSGGCPSHTVTESQAAGARFANDAGCGAAADPVGCLRTKPAAEILGSSAGFRGGILSGPLPTAGVPELPLAPLTAMRTGRFEKVPLLIGSTRDEVRAWALPFRDATPAQYEKSLEYLFGDRAADVAKQYPLSNFPAQDTAAYALGAVWTDSSVFFGLGGCQYAQLAQDIAKYQPKTFLYRFDARPPSGPVNPAAFDPGATHAADQAYLWPTPASVYDRDQLRLSVEMVRYWGAFVRQGAPDAAGQAEWPSVPHDRTMILQPGGSSTVTSAAFAATHHCDLWNSISYQWLDIDPDQLADRIGVARR</sequence>
<evidence type="ECO:0000256" key="1">
    <source>
        <dbReference type="ARBA" id="ARBA00005964"/>
    </source>
</evidence>
<keyword evidence="6" id="KW-1185">Reference proteome</keyword>
<keyword evidence="3" id="KW-0732">Signal</keyword>
<dbReference type="InterPro" id="IPR019819">
    <property type="entry name" value="Carboxylesterase_B_CS"/>
</dbReference>
<dbReference type="InterPro" id="IPR050309">
    <property type="entry name" value="Type-B_Carboxylest/Lipase"/>
</dbReference>
<comment type="caution">
    <text evidence="5">The sequence shown here is derived from an EMBL/GenBank/DDBJ whole genome shotgun (WGS) entry which is preliminary data.</text>
</comment>
<dbReference type="Pfam" id="PF00135">
    <property type="entry name" value="COesterase"/>
    <property type="match status" value="1"/>
</dbReference>
<dbReference type="Proteomes" id="UP000605897">
    <property type="component" value="Unassembled WGS sequence"/>
</dbReference>
<evidence type="ECO:0000256" key="2">
    <source>
        <dbReference type="ARBA" id="ARBA00022801"/>
    </source>
</evidence>
<dbReference type="InterPro" id="IPR029058">
    <property type="entry name" value="AB_hydrolase_fold"/>
</dbReference>
<proteinExistence type="inferred from homology"/>
<evidence type="ECO:0000256" key="3">
    <source>
        <dbReference type="RuleBase" id="RU361235"/>
    </source>
</evidence>
<evidence type="ECO:0000259" key="4">
    <source>
        <dbReference type="Pfam" id="PF00135"/>
    </source>
</evidence>
<dbReference type="InterPro" id="IPR019826">
    <property type="entry name" value="Carboxylesterase_B_AS"/>
</dbReference>
<dbReference type="SUPFAM" id="SSF53474">
    <property type="entry name" value="alpha/beta-Hydrolases"/>
    <property type="match status" value="1"/>
</dbReference>
<dbReference type="RefSeq" id="WP_191243620.1">
    <property type="nucleotide sequence ID" value="NZ_BNAU01000001.1"/>
</dbReference>
<evidence type="ECO:0000313" key="5">
    <source>
        <dbReference type="EMBL" id="GHE84134.1"/>
    </source>
</evidence>
<feature type="signal peptide" evidence="3">
    <location>
        <begin position="1"/>
        <end position="23"/>
    </location>
</feature>
<name>A0ABQ3IIX6_9PSEU</name>
<comment type="similarity">
    <text evidence="1 3">Belongs to the type-B carboxylesterase/lipase family.</text>
</comment>
<protein>
    <recommendedName>
        <fullName evidence="3">Carboxylic ester hydrolase</fullName>
        <ecNumber evidence="3">3.1.1.-</ecNumber>
    </recommendedName>
</protein>
<dbReference type="EC" id="3.1.1.-" evidence="3"/>
<dbReference type="PROSITE" id="PS00941">
    <property type="entry name" value="CARBOXYLESTERASE_B_2"/>
    <property type="match status" value="1"/>
</dbReference>
<feature type="chain" id="PRO_5044951700" description="Carboxylic ester hydrolase" evidence="3">
    <location>
        <begin position="24"/>
        <end position="543"/>
    </location>
</feature>
<dbReference type="EMBL" id="BNAU01000001">
    <property type="protein sequence ID" value="GHE84134.1"/>
    <property type="molecule type" value="Genomic_DNA"/>
</dbReference>
<dbReference type="PANTHER" id="PTHR11559">
    <property type="entry name" value="CARBOXYLESTERASE"/>
    <property type="match status" value="1"/>
</dbReference>
<dbReference type="PROSITE" id="PS00122">
    <property type="entry name" value="CARBOXYLESTERASE_B_1"/>
    <property type="match status" value="1"/>
</dbReference>
<accession>A0ABQ3IIX6</accession>
<dbReference type="InterPro" id="IPR002018">
    <property type="entry name" value="CarbesteraseB"/>
</dbReference>
<dbReference type="GO" id="GO:0016787">
    <property type="term" value="F:hydrolase activity"/>
    <property type="evidence" value="ECO:0007669"/>
    <property type="project" value="UniProtKB-KW"/>
</dbReference>
<evidence type="ECO:0000313" key="6">
    <source>
        <dbReference type="Proteomes" id="UP000605897"/>
    </source>
</evidence>
<keyword evidence="2 3" id="KW-0378">Hydrolase</keyword>
<dbReference type="Gene3D" id="3.40.50.1820">
    <property type="entry name" value="alpha/beta hydrolase"/>
    <property type="match status" value="1"/>
</dbReference>
<reference evidence="6" key="1">
    <citation type="journal article" date="2019" name="Int. J. Syst. Evol. Microbiol.">
        <title>The Global Catalogue of Microorganisms (GCM) 10K type strain sequencing project: providing services to taxonomists for standard genome sequencing and annotation.</title>
        <authorList>
            <consortium name="The Broad Institute Genomics Platform"/>
            <consortium name="The Broad Institute Genome Sequencing Center for Infectious Disease"/>
            <person name="Wu L."/>
            <person name="Ma J."/>
        </authorList>
    </citation>
    <scope>NUCLEOTIDE SEQUENCE [LARGE SCALE GENOMIC DNA]</scope>
    <source>
        <strain evidence="6">CGMCC 4.7677</strain>
    </source>
</reference>